<feature type="region of interest" description="Disordered" evidence="2">
    <location>
        <begin position="1"/>
        <end position="25"/>
    </location>
</feature>
<accession>A0A6J8E2T0</accession>
<evidence type="ECO:0000256" key="2">
    <source>
        <dbReference type="SAM" id="MobiDB-lite"/>
    </source>
</evidence>
<dbReference type="EMBL" id="CACVKT020008340">
    <property type="protein sequence ID" value="CAC5414323.1"/>
    <property type="molecule type" value="Genomic_DNA"/>
</dbReference>
<keyword evidence="1" id="KW-0175">Coiled coil</keyword>
<dbReference type="AlphaFoldDB" id="A0A6J8E2T0"/>
<dbReference type="PANTHER" id="PTHR46601">
    <property type="entry name" value="ULP_PROTEASE DOMAIN-CONTAINING PROTEIN"/>
    <property type="match status" value="1"/>
</dbReference>
<gene>
    <name evidence="3" type="ORF">MCOR_47148</name>
</gene>
<organism evidence="3 4">
    <name type="scientific">Mytilus coruscus</name>
    <name type="common">Sea mussel</name>
    <dbReference type="NCBI Taxonomy" id="42192"/>
    <lineage>
        <taxon>Eukaryota</taxon>
        <taxon>Metazoa</taxon>
        <taxon>Spiralia</taxon>
        <taxon>Lophotrochozoa</taxon>
        <taxon>Mollusca</taxon>
        <taxon>Bivalvia</taxon>
        <taxon>Autobranchia</taxon>
        <taxon>Pteriomorphia</taxon>
        <taxon>Mytilida</taxon>
        <taxon>Mytiloidea</taxon>
        <taxon>Mytilidae</taxon>
        <taxon>Mytilinae</taxon>
        <taxon>Mytilus</taxon>
    </lineage>
</organism>
<evidence type="ECO:0000313" key="4">
    <source>
        <dbReference type="Proteomes" id="UP000507470"/>
    </source>
</evidence>
<sequence length="225" mass="26402">MSQRTKRNSQKLTSNRESRKRKANSNQEVLVLKLNFLAKANGSKSLREKILLKKTSALQRLEEENLKLKRKYQALTRKQQRINRKLSDTHSPRSKANKDIQEVISKKTSADKVRRKLVLYHTMINELKDNNKMIVDDMDNDKIAFSKWQRIDIGDGRIKIGLVNDELEANEFKIEQVKCADIFRQHVEMVTNQYDEIRKLKENLPNGHVLAQLDFAENYICTTYD</sequence>
<name>A0A6J8E2T0_MYTCO</name>
<keyword evidence="4" id="KW-1185">Reference proteome</keyword>
<proteinExistence type="predicted"/>
<evidence type="ECO:0000313" key="3">
    <source>
        <dbReference type="EMBL" id="CAC5414323.1"/>
    </source>
</evidence>
<protein>
    <submittedName>
        <fullName evidence="3">Uncharacterized protein</fullName>
    </submittedName>
</protein>
<feature type="coiled-coil region" evidence="1">
    <location>
        <begin position="51"/>
        <end position="85"/>
    </location>
</feature>
<evidence type="ECO:0000256" key="1">
    <source>
        <dbReference type="SAM" id="Coils"/>
    </source>
</evidence>
<dbReference type="Proteomes" id="UP000507470">
    <property type="component" value="Unassembled WGS sequence"/>
</dbReference>
<dbReference type="PANTHER" id="PTHR46601:SF1">
    <property type="entry name" value="ADF-H DOMAIN-CONTAINING PROTEIN"/>
    <property type="match status" value="1"/>
</dbReference>
<reference evidence="3 4" key="1">
    <citation type="submission" date="2020-06" db="EMBL/GenBank/DDBJ databases">
        <authorList>
            <person name="Li R."/>
            <person name="Bekaert M."/>
        </authorList>
    </citation>
    <scope>NUCLEOTIDE SEQUENCE [LARGE SCALE GENOMIC DNA]</scope>
    <source>
        <strain evidence="4">wild</strain>
    </source>
</reference>